<dbReference type="SUPFAM" id="SSF51182">
    <property type="entry name" value="RmlC-like cupins"/>
    <property type="match status" value="1"/>
</dbReference>
<keyword evidence="6" id="KW-1185">Reference proteome</keyword>
<dbReference type="GO" id="GO:0000256">
    <property type="term" value="P:allantoin catabolic process"/>
    <property type="evidence" value="ECO:0007669"/>
    <property type="project" value="InterPro"/>
</dbReference>
<dbReference type="PANTHER" id="PTHR21221:SF1">
    <property type="entry name" value="UREIDOGLYCOLATE LYASE"/>
    <property type="match status" value="1"/>
</dbReference>
<dbReference type="NCBIfam" id="NF002952">
    <property type="entry name" value="PRK03606.2-3"/>
    <property type="match status" value="1"/>
</dbReference>
<sequence>MRVIHTEPLTPESFAPFGDVMAATGAPDRLINQGFCGRYHDRAQLDFGPDGRAGLSIFKAIPRSFPYLLDLVERHPEGSQAFIPMTADPFLVITAPDQDGTPGTPRAFLTDGSQAINFHRGTWHGVLTPLAAPGLFAVVDRIGPTANLQEHWFDQPWTITPA</sequence>
<comment type="subunit">
    <text evidence="1">Homodimer.</text>
</comment>
<evidence type="ECO:0000313" key="5">
    <source>
        <dbReference type="EMBL" id="GGW31015.1"/>
    </source>
</evidence>
<organism evidence="5 6">
    <name type="scientific">Gemmobacter lanyuensis</name>
    <dbReference type="NCBI Taxonomy" id="1054497"/>
    <lineage>
        <taxon>Bacteria</taxon>
        <taxon>Pseudomonadati</taxon>
        <taxon>Pseudomonadota</taxon>
        <taxon>Alphaproteobacteria</taxon>
        <taxon>Rhodobacterales</taxon>
        <taxon>Paracoccaceae</taxon>
        <taxon>Gemmobacter</taxon>
    </lineage>
</organism>
<dbReference type="CDD" id="cd20298">
    <property type="entry name" value="cupin_UAH"/>
    <property type="match status" value="1"/>
</dbReference>
<dbReference type="PIRSF" id="PIRSF017306">
    <property type="entry name" value="Ureidogly_hydro"/>
    <property type="match status" value="1"/>
</dbReference>
<comment type="catalytic activity">
    <reaction evidence="4">
        <text>(S)-ureidoglycolate = urea + glyoxylate</text>
        <dbReference type="Rhea" id="RHEA:11304"/>
        <dbReference type="ChEBI" id="CHEBI:16199"/>
        <dbReference type="ChEBI" id="CHEBI:36655"/>
        <dbReference type="ChEBI" id="CHEBI:57296"/>
        <dbReference type="EC" id="4.3.2.3"/>
    </reaction>
</comment>
<evidence type="ECO:0000256" key="3">
    <source>
        <dbReference type="ARBA" id="ARBA00023239"/>
    </source>
</evidence>
<dbReference type="Proteomes" id="UP000628984">
    <property type="component" value="Unassembled WGS sequence"/>
</dbReference>
<dbReference type="EMBL" id="BMYQ01000005">
    <property type="protein sequence ID" value="GGW31015.1"/>
    <property type="molecule type" value="Genomic_DNA"/>
</dbReference>
<dbReference type="InterPro" id="IPR047233">
    <property type="entry name" value="UAH_cupin"/>
</dbReference>
<dbReference type="InterPro" id="IPR007247">
    <property type="entry name" value="Ureidogly_lyase"/>
</dbReference>
<dbReference type="GO" id="GO:0006144">
    <property type="term" value="P:purine nucleobase metabolic process"/>
    <property type="evidence" value="ECO:0007669"/>
    <property type="project" value="UniProtKB-KW"/>
</dbReference>
<reference evidence="5" key="2">
    <citation type="submission" date="2020-09" db="EMBL/GenBank/DDBJ databases">
        <authorList>
            <person name="Sun Q."/>
            <person name="Kim S."/>
        </authorList>
    </citation>
    <scope>NUCLEOTIDE SEQUENCE</scope>
    <source>
        <strain evidence="5">KCTC 23714</strain>
    </source>
</reference>
<dbReference type="NCBIfam" id="NF009932">
    <property type="entry name" value="PRK13395.1"/>
    <property type="match status" value="1"/>
</dbReference>
<name>A0A918ISV9_9RHOB</name>
<protein>
    <submittedName>
        <fullName evidence="5">Ureidoglycolate lyase</fullName>
    </submittedName>
</protein>
<gene>
    <name evidence="5" type="ORF">GCM10011452_19370</name>
</gene>
<proteinExistence type="predicted"/>
<dbReference type="PANTHER" id="PTHR21221">
    <property type="entry name" value="UREIDOGLYCOLATE HYDROLASE"/>
    <property type="match status" value="1"/>
</dbReference>
<evidence type="ECO:0000313" key="6">
    <source>
        <dbReference type="Proteomes" id="UP000628984"/>
    </source>
</evidence>
<evidence type="ECO:0000256" key="4">
    <source>
        <dbReference type="ARBA" id="ARBA00047684"/>
    </source>
</evidence>
<dbReference type="InterPro" id="IPR011051">
    <property type="entry name" value="RmlC_Cupin_sf"/>
</dbReference>
<evidence type="ECO:0000256" key="2">
    <source>
        <dbReference type="ARBA" id="ARBA00022631"/>
    </source>
</evidence>
<dbReference type="GO" id="GO:0004848">
    <property type="term" value="F:ureidoglycolate hydrolase activity"/>
    <property type="evidence" value="ECO:0007669"/>
    <property type="project" value="InterPro"/>
</dbReference>
<keyword evidence="3 5" id="KW-0456">Lyase</keyword>
<dbReference type="RefSeq" id="WP_189633659.1">
    <property type="nucleotide sequence ID" value="NZ_BMYQ01000005.1"/>
</dbReference>
<dbReference type="Pfam" id="PF04115">
    <property type="entry name" value="Ureidogly_lyase"/>
    <property type="match status" value="1"/>
</dbReference>
<accession>A0A918ISV9</accession>
<keyword evidence="2" id="KW-0659">Purine metabolism</keyword>
<dbReference type="InterPro" id="IPR024060">
    <property type="entry name" value="Ureidoglycolate_lyase_dom_sf"/>
</dbReference>
<evidence type="ECO:0000256" key="1">
    <source>
        <dbReference type="ARBA" id="ARBA00011738"/>
    </source>
</evidence>
<reference evidence="5" key="1">
    <citation type="journal article" date="2014" name="Int. J. Syst. Evol. Microbiol.">
        <title>Complete genome sequence of Corynebacterium casei LMG S-19264T (=DSM 44701T), isolated from a smear-ripened cheese.</title>
        <authorList>
            <consortium name="US DOE Joint Genome Institute (JGI-PGF)"/>
            <person name="Walter F."/>
            <person name="Albersmeier A."/>
            <person name="Kalinowski J."/>
            <person name="Ruckert C."/>
        </authorList>
    </citation>
    <scope>NUCLEOTIDE SEQUENCE</scope>
    <source>
        <strain evidence="5">KCTC 23714</strain>
    </source>
</reference>
<dbReference type="AlphaFoldDB" id="A0A918ISV9"/>
<comment type="caution">
    <text evidence="5">The sequence shown here is derived from an EMBL/GenBank/DDBJ whole genome shotgun (WGS) entry which is preliminary data.</text>
</comment>
<dbReference type="Gene3D" id="2.60.120.480">
    <property type="entry name" value="Ureidoglycolate hydrolase"/>
    <property type="match status" value="1"/>
</dbReference>
<dbReference type="GO" id="GO:0050385">
    <property type="term" value="F:ureidoglycolate lyase activity"/>
    <property type="evidence" value="ECO:0007669"/>
    <property type="project" value="UniProtKB-EC"/>
</dbReference>